<gene>
    <name evidence="7" type="ORF">GRG538_LOCUS18637</name>
</gene>
<dbReference type="Gene3D" id="1.10.10.60">
    <property type="entry name" value="Homeodomain-like"/>
    <property type="match status" value="1"/>
</dbReference>
<dbReference type="InterPro" id="IPR009057">
    <property type="entry name" value="Homeodomain-like_sf"/>
</dbReference>
<comment type="caution">
    <text evidence="7">The sequence shown here is derived from an EMBL/GenBank/DDBJ whole genome shotgun (WGS) entry which is preliminary data.</text>
</comment>
<dbReference type="GO" id="GO:0005634">
    <property type="term" value="C:nucleus"/>
    <property type="evidence" value="ECO:0007669"/>
    <property type="project" value="UniProtKB-SubCell"/>
</dbReference>
<reference evidence="7" key="1">
    <citation type="submission" date="2021-02" db="EMBL/GenBank/DDBJ databases">
        <authorList>
            <person name="Nowell W R."/>
        </authorList>
    </citation>
    <scope>NUCLEOTIDE SEQUENCE</scope>
</reference>
<evidence type="ECO:0000256" key="2">
    <source>
        <dbReference type="ARBA" id="ARBA00023155"/>
    </source>
</evidence>
<proteinExistence type="predicted"/>
<evidence type="ECO:0000256" key="3">
    <source>
        <dbReference type="ARBA" id="ARBA00023242"/>
    </source>
</evidence>
<accession>A0A818I334</accession>
<dbReference type="GO" id="GO:0003677">
    <property type="term" value="F:DNA binding"/>
    <property type="evidence" value="ECO:0007669"/>
    <property type="project" value="UniProtKB-UniRule"/>
</dbReference>
<keyword evidence="3 4" id="KW-0539">Nucleus</keyword>
<dbReference type="CDD" id="cd00086">
    <property type="entry name" value="homeodomain"/>
    <property type="match status" value="1"/>
</dbReference>
<evidence type="ECO:0000313" key="8">
    <source>
        <dbReference type="Proteomes" id="UP000663872"/>
    </source>
</evidence>
<dbReference type="EMBL" id="CAJNYT010003018">
    <property type="protein sequence ID" value="CAF3519016.1"/>
    <property type="molecule type" value="Genomic_DNA"/>
</dbReference>
<dbReference type="PROSITE" id="PS50071">
    <property type="entry name" value="HOMEOBOX_2"/>
    <property type="match status" value="1"/>
</dbReference>
<keyword evidence="1 4" id="KW-0238">DNA-binding</keyword>
<dbReference type="Pfam" id="PF00046">
    <property type="entry name" value="Homeodomain"/>
    <property type="match status" value="1"/>
</dbReference>
<dbReference type="InterPro" id="IPR017970">
    <property type="entry name" value="Homeobox_CS"/>
</dbReference>
<dbReference type="Proteomes" id="UP000663872">
    <property type="component" value="Unassembled WGS sequence"/>
</dbReference>
<evidence type="ECO:0000256" key="5">
    <source>
        <dbReference type="RuleBase" id="RU000682"/>
    </source>
</evidence>
<dbReference type="SUPFAM" id="SSF46689">
    <property type="entry name" value="Homeodomain-like"/>
    <property type="match status" value="1"/>
</dbReference>
<organism evidence="7 8">
    <name type="scientific">Rotaria socialis</name>
    <dbReference type="NCBI Taxonomy" id="392032"/>
    <lineage>
        <taxon>Eukaryota</taxon>
        <taxon>Metazoa</taxon>
        <taxon>Spiralia</taxon>
        <taxon>Gnathifera</taxon>
        <taxon>Rotifera</taxon>
        <taxon>Eurotatoria</taxon>
        <taxon>Bdelloidea</taxon>
        <taxon>Philodinida</taxon>
        <taxon>Philodinidae</taxon>
        <taxon>Rotaria</taxon>
    </lineage>
</organism>
<comment type="subcellular location">
    <subcellularLocation>
        <location evidence="4 5">Nucleus</location>
    </subcellularLocation>
</comment>
<dbReference type="InterPro" id="IPR001356">
    <property type="entry name" value="HD"/>
</dbReference>
<dbReference type="SMART" id="SM00389">
    <property type="entry name" value="HOX"/>
    <property type="match status" value="1"/>
</dbReference>
<keyword evidence="2 4" id="KW-0371">Homeobox</keyword>
<name>A0A818I334_9BILA</name>
<sequence length="125" mass="14921">MSYYQDFSYCYSSSDESFSYVSDPCYCPVHYAPPVNTCAIHQPYAYYTNNGNINVQPVRRLVDFLLNKFGTRRFSSEQIRILEEHFYKVDKYLSKVTIDELSTRTQLKPAQIRVWFSNKRTRERQ</sequence>
<evidence type="ECO:0000313" key="7">
    <source>
        <dbReference type="EMBL" id="CAF3519016.1"/>
    </source>
</evidence>
<evidence type="ECO:0000256" key="1">
    <source>
        <dbReference type="ARBA" id="ARBA00023125"/>
    </source>
</evidence>
<evidence type="ECO:0000259" key="6">
    <source>
        <dbReference type="PROSITE" id="PS50071"/>
    </source>
</evidence>
<dbReference type="AlphaFoldDB" id="A0A818I334"/>
<protein>
    <recommendedName>
        <fullName evidence="6">Homeobox domain-containing protein</fullName>
    </recommendedName>
</protein>
<feature type="domain" description="Homeobox" evidence="6">
    <location>
        <begin position="73"/>
        <end position="125"/>
    </location>
</feature>
<evidence type="ECO:0000256" key="4">
    <source>
        <dbReference type="PROSITE-ProRule" id="PRU00108"/>
    </source>
</evidence>
<dbReference type="GO" id="GO:0000981">
    <property type="term" value="F:DNA-binding transcription factor activity, RNA polymerase II-specific"/>
    <property type="evidence" value="ECO:0007669"/>
    <property type="project" value="InterPro"/>
</dbReference>
<dbReference type="PROSITE" id="PS00027">
    <property type="entry name" value="HOMEOBOX_1"/>
    <property type="match status" value="1"/>
</dbReference>